<dbReference type="PRINTS" id="PR00756">
    <property type="entry name" value="ALADIPTASE"/>
</dbReference>
<keyword evidence="18" id="KW-1185">Reference proteome</keyword>
<evidence type="ECO:0000256" key="3">
    <source>
        <dbReference type="ARBA" id="ARBA00010136"/>
    </source>
</evidence>
<dbReference type="SUPFAM" id="SSF63737">
    <property type="entry name" value="Leukotriene A4 hydrolase N-terminal domain"/>
    <property type="match status" value="1"/>
</dbReference>
<dbReference type="InterPro" id="IPR027268">
    <property type="entry name" value="Peptidase_M4/M1_CTD_sf"/>
</dbReference>
<name>A0ABW3X717_9ACTN</name>
<dbReference type="InterPro" id="IPR014782">
    <property type="entry name" value="Peptidase_M1_dom"/>
</dbReference>
<evidence type="ECO:0000313" key="18">
    <source>
        <dbReference type="Proteomes" id="UP001597058"/>
    </source>
</evidence>
<comment type="caution">
    <text evidence="17">The sequence shown here is derived from an EMBL/GenBank/DDBJ whole genome shotgun (WGS) entry which is preliminary data.</text>
</comment>
<evidence type="ECO:0000256" key="14">
    <source>
        <dbReference type="SAM" id="MobiDB-lite"/>
    </source>
</evidence>
<dbReference type="CDD" id="cd09603">
    <property type="entry name" value="M1_APN_like"/>
    <property type="match status" value="1"/>
</dbReference>
<keyword evidence="15" id="KW-0812">Transmembrane</keyword>
<comment type="similarity">
    <text evidence="3">Belongs to the peptidase M1 family.</text>
</comment>
<feature type="transmembrane region" description="Helical" evidence="15">
    <location>
        <begin position="84"/>
        <end position="106"/>
    </location>
</feature>
<proteinExistence type="inferred from homology"/>
<keyword evidence="15" id="KW-0472">Membrane</keyword>
<evidence type="ECO:0000256" key="11">
    <source>
        <dbReference type="ARBA" id="ARBA00023049"/>
    </source>
</evidence>
<keyword evidence="10" id="KW-0862">Zinc</keyword>
<dbReference type="InterPro" id="IPR050344">
    <property type="entry name" value="Peptidase_M1_aminopeptidases"/>
</dbReference>
<dbReference type="Proteomes" id="UP001597058">
    <property type="component" value="Unassembled WGS sequence"/>
</dbReference>
<dbReference type="InterPro" id="IPR001930">
    <property type="entry name" value="Peptidase_M1"/>
</dbReference>
<dbReference type="InterPro" id="IPR042097">
    <property type="entry name" value="Aminopeptidase_N-like_N_sf"/>
</dbReference>
<dbReference type="PANTHER" id="PTHR11533">
    <property type="entry name" value="PROTEASE M1 ZINC METALLOPROTEASE"/>
    <property type="match status" value="1"/>
</dbReference>
<keyword evidence="7" id="KW-0645">Protease</keyword>
<sequence>MLVHGRVPAYDRVLVHGRVPAYDRVLVHGRVPAYDRLHVRRRVRAGPCGARRLPVPPVNAPLPPPSPEADLPGRPRRDLRSRRTVVALTLTGAVGITGAVALAGALPSGDHRGSARLGIHAPGPSPAPPASPATSPSPGAPGIGDPLMPLDGNGGYTVRRYTLDFDWAAPRTPFGASTTIDATATQALSRFDLDFAGNTLRRVTVDGTPAHTVRDGDELVVTPSRPIPHGGTFTVRVDYTADPARQRHRGDAIADYGWVPTPDGTVLYPQPDGAKMIFPVDDHPSLRAPVTFHITTPPDLGAVANGRLVERVRRPDGRIRWTYDSEHPVAAQLVQMAIGRFAFVESAGPRGLPVRDVVPDGLVTGTKAYRALTSEHLAWLERRLGPYPFRRYGVLVADTDLPVALETQSLSVMPRADLLGDRVDAERNLVHELAHQWTGDSVAIRRWSDLWLSEGHARFYERLYSGTHGGDSFESAMRTAYERHDQWRHDDGAPAEPDGDTHLFKQMRYDGSALVLYALREKVGEETFGRIERTWVTTYQGRAAGTHDFVALASGVAGQDLSTFLTPWLYGAHTPPMPGHPDWHPDPVRG</sequence>
<keyword evidence="11" id="KW-0482">Metalloprotease</keyword>
<dbReference type="SUPFAM" id="SSF55486">
    <property type="entry name" value="Metalloproteases ('zincins'), catalytic domain"/>
    <property type="match status" value="1"/>
</dbReference>
<keyword evidence="15" id="KW-1133">Transmembrane helix</keyword>
<evidence type="ECO:0000256" key="2">
    <source>
        <dbReference type="ARBA" id="ARBA00001947"/>
    </source>
</evidence>
<evidence type="ECO:0000256" key="7">
    <source>
        <dbReference type="ARBA" id="ARBA00022670"/>
    </source>
</evidence>
<comment type="catalytic activity">
    <reaction evidence="1">
        <text>Release of an N-terminal amino acid, Xaa-|-Yaa- from a peptide, amide or arylamide. Xaa is preferably Ala, but may be most amino acids including Pro (slow action). When a terminal hydrophobic residue is followed by a prolyl residue, the two may be released as an intact Xaa-Pro dipeptide.</text>
        <dbReference type="EC" id="3.4.11.2"/>
    </reaction>
</comment>
<evidence type="ECO:0000256" key="13">
    <source>
        <dbReference type="ARBA" id="ARBA00031533"/>
    </source>
</evidence>
<evidence type="ECO:0000256" key="12">
    <source>
        <dbReference type="ARBA" id="ARBA00029811"/>
    </source>
</evidence>
<feature type="region of interest" description="Disordered" evidence="14">
    <location>
        <begin position="48"/>
        <end position="80"/>
    </location>
</feature>
<evidence type="ECO:0000256" key="5">
    <source>
        <dbReference type="ARBA" id="ARBA00015611"/>
    </source>
</evidence>
<dbReference type="PANTHER" id="PTHR11533:SF174">
    <property type="entry name" value="PUROMYCIN-SENSITIVE AMINOPEPTIDASE-RELATED"/>
    <property type="match status" value="1"/>
</dbReference>
<evidence type="ECO:0000313" key="17">
    <source>
        <dbReference type="EMBL" id="MFD1304796.1"/>
    </source>
</evidence>
<evidence type="ECO:0000256" key="6">
    <source>
        <dbReference type="ARBA" id="ARBA00022438"/>
    </source>
</evidence>
<gene>
    <name evidence="17" type="ORF">ACFQ5X_02935</name>
</gene>
<keyword evidence="9 17" id="KW-0378">Hydrolase</keyword>
<dbReference type="Gene3D" id="1.10.390.10">
    <property type="entry name" value="Neutral Protease Domain 2"/>
    <property type="match status" value="1"/>
</dbReference>
<dbReference type="Gene3D" id="2.60.40.1730">
    <property type="entry name" value="tricorn interacting facor f3 domain"/>
    <property type="match status" value="1"/>
</dbReference>
<evidence type="ECO:0000256" key="8">
    <source>
        <dbReference type="ARBA" id="ARBA00022723"/>
    </source>
</evidence>
<keyword evidence="6 17" id="KW-0031">Aminopeptidase</keyword>
<feature type="region of interest" description="Disordered" evidence="14">
    <location>
        <begin position="111"/>
        <end position="151"/>
    </location>
</feature>
<feature type="domain" description="Peptidase M1 membrane alanine aminopeptidase" evidence="16">
    <location>
        <begin position="375"/>
        <end position="568"/>
    </location>
</feature>
<dbReference type="Pfam" id="PF01433">
    <property type="entry name" value="Peptidase_M1"/>
    <property type="match status" value="1"/>
</dbReference>
<dbReference type="RefSeq" id="WP_381327773.1">
    <property type="nucleotide sequence ID" value="NZ_JBHTMM010000002.1"/>
</dbReference>
<evidence type="ECO:0000256" key="1">
    <source>
        <dbReference type="ARBA" id="ARBA00000098"/>
    </source>
</evidence>
<feature type="compositionally biased region" description="Pro residues" evidence="14">
    <location>
        <begin position="54"/>
        <end position="67"/>
    </location>
</feature>
<accession>A0ABW3X717</accession>
<reference evidence="18" key="1">
    <citation type="journal article" date="2019" name="Int. J. Syst. Evol. Microbiol.">
        <title>The Global Catalogue of Microorganisms (GCM) 10K type strain sequencing project: providing services to taxonomists for standard genome sequencing and annotation.</title>
        <authorList>
            <consortium name="The Broad Institute Genomics Platform"/>
            <consortium name="The Broad Institute Genome Sequencing Center for Infectious Disease"/>
            <person name="Wu L."/>
            <person name="Ma J."/>
        </authorList>
    </citation>
    <scope>NUCLEOTIDE SEQUENCE [LARGE SCALE GENOMIC DNA]</scope>
    <source>
        <strain evidence="18">CGMCC 4.7020</strain>
    </source>
</reference>
<dbReference type="GO" id="GO:0004177">
    <property type="term" value="F:aminopeptidase activity"/>
    <property type="evidence" value="ECO:0007669"/>
    <property type="project" value="UniProtKB-KW"/>
</dbReference>
<comment type="cofactor">
    <cofactor evidence="2">
        <name>Zn(2+)</name>
        <dbReference type="ChEBI" id="CHEBI:29105"/>
    </cofactor>
</comment>
<organism evidence="17 18">
    <name type="scientific">Streptomyces kaempferi</name>
    <dbReference type="NCBI Taxonomy" id="333725"/>
    <lineage>
        <taxon>Bacteria</taxon>
        <taxon>Bacillati</taxon>
        <taxon>Actinomycetota</taxon>
        <taxon>Actinomycetes</taxon>
        <taxon>Kitasatosporales</taxon>
        <taxon>Streptomycetaceae</taxon>
        <taxon>Streptomyces</taxon>
    </lineage>
</organism>
<evidence type="ECO:0000256" key="10">
    <source>
        <dbReference type="ARBA" id="ARBA00022833"/>
    </source>
</evidence>
<protein>
    <recommendedName>
        <fullName evidence="5">Aminopeptidase N</fullName>
        <ecNumber evidence="4">3.4.11.2</ecNumber>
    </recommendedName>
    <alternativeName>
        <fullName evidence="12">Alanine aminopeptidase</fullName>
    </alternativeName>
    <alternativeName>
        <fullName evidence="13">Lysyl aminopeptidase</fullName>
    </alternativeName>
</protein>
<evidence type="ECO:0000256" key="15">
    <source>
        <dbReference type="SAM" id="Phobius"/>
    </source>
</evidence>
<dbReference type="EC" id="3.4.11.2" evidence="4"/>
<evidence type="ECO:0000256" key="4">
    <source>
        <dbReference type="ARBA" id="ARBA00012564"/>
    </source>
</evidence>
<evidence type="ECO:0000259" key="16">
    <source>
        <dbReference type="Pfam" id="PF01433"/>
    </source>
</evidence>
<dbReference type="EMBL" id="JBHTMM010000002">
    <property type="protein sequence ID" value="MFD1304796.1"/>
    <property type="molecule type" value="Genomic_DNA"/>
</dbReference>
<evidence type="ECO:0000256" key="9">
    <source>
        <dbReference type="ARBA" id="ARBA00022801"/>
    </source>
</evidence>
<keyword evidence="8" id="KW-0479">Metal-binding</keyword>